<keyword evidence="1" id="KW-0812">Transmembrane</keyword>
<dbReference type="Proteomes" id="UP000677457">
    <property type="component" value="Unassembled WGS sequence"/>
</dbReference>
<dbReference type="EMBL" id="BOQM01000040">
    <property type="protein sequence ID" value="GIM87426.1"/>
    <property type="molecule type" value="Genomic_DNA"/>
</dbReference>
<keyword evidence="3" id="KW-1185">Reference proteome</keyword>
<keyword evidence="1" id="KW-1133">Transmembrane helix</keyword>
<evidence type="ECO:0000313" key="3">
    <source>
        <dbReference type="Proteomes" id="UP000677457"/>
    </source>
</evidence>
<keyword evidence="1" id="KW-0472">Membrane</keyword>
<feature type="transmembrane region" description="Helical" evidence="1">
    <location>
        <begin position="45"/>
        <end position="73"/>
    </location>
</feature>
<sequence length="74" mass="7963">MASVWPSGRLGGVVSRLSHVAEEGWYLALREIRARSRRGDGMAKAGLVLGYLLVMPMLGMSFQAVLGVGLSVFQ</sequence>
<comment type="caution">
    <text evidence="2">The sequence shown here is derived from an EMBL/GenBank/DDBJ whole genome shotgun (WGS) entry which is preliminary data.</text>
</comment>
<reference evidence="2 3" key="1">
    <citation type="submission" date="2021-03" db="EMBL/GenBank/DDBJ databases">
        <title>Whole genome shotgun sequence of Salinispora arenicola NBRC 105043.</title>
        <authorList>
            <person name="Komaki H."/>
            <person name="Tamura T."/>
        </authorList>
    </citation>
    <scope>NUCLEOTIDE SEQUENCE [LARGE SCALE GENOMIC DNA]</scope>
    <source>
        <strain evidence="2 3">NBRC 105043</strain>
    </source>
</reference>
<protein>
    <submittedName>
        <fullName evidence="2">Uncharacterized protein</fullName>
    </submittedName>
</protein>
<evidence type="ECO:0000313" key="2">
    <source>
        <dbReference type="EMBL" id="GIM87426.1"/>
    </source>
</evidence>
<name>A0ABQ4JWW5_SALAC</name>
<organism evidence="2 3">
    <name type="scientific">Salinispora arenicola</name>
    <dbReference type="NCBI Taxonomy" id="168697"/>
    <lineage>
        <taxon>Bacteria</taxon>
        <taxon>Bacillati</taxon>
        <taxon>Actinomycetota</taxon>
        <taxon>Actinomycetes</taxon>
        <taxon>Micromonosporales</taxon>
        <taxon>Micromonosporaceae</taxon>
        <taxon>Salinispora</taxon>
    </lineage>
</organism>
<evidence type="ECO:0000256" key="1">
    <source>
        <dbReference type="SAM" id="Phobius"/>
    </source>
</evidence>
<proteinExistence type="predicted"/>
<accession>A0ABQ4JWW5</accession>
<gene>
    <name evidence="2" type="ORF">Sar04_41620</name>
</gene>